<proteinExistence type="predicted"/>
<sequence>MIPDGFHLPVFINGVPLPPKPMHRPWPPVYRQQQARTGFCFRPQEPPPWRDYTRANGYREKGREYYYLAPLYRNALPPPPQPVEYPPPRRLMLLSPRSCPRECPCLHRSRSLEDVRSDLNSEWSEDESSSSAYRYDRKSKPSVLPNRRSLDDAVKVDPRRKGRYQDMRVRSTPGNGER</sequence>
<organism evidence="2">
    <name type="scientific">Menopon gallinae</name>
    <name type="common">poultry shaft louse</name>
    <dbReference type="NCBI Taxonomy" id="328185"/>
    <lineage>
        <taxon>Eukaryota</taxon>
        <taxon>Metazoa</taxon>
        <taxon>Ecdysozoa</taxon>
        <taxon>Arthropoda</taxon>
        <taxon>Hexapoda</taxon>
        <taxon>Insecta</taxon>
        <taxon>Pterygota</taxon>
        <taxon>Neoptera</taxon>
        <taxon>Paraneoptera</taxon>
        <taxon>Psocodea</taxon>
        <taxon>Troctomorpha</taxon>
        <taxon>Phthiraptera</taxon>
        <taxon>Amblycera</taxon>
        <taxon>Menoponidae</taxon>
        <taxon>Menopon</taxon>
    </lineage>
</organism>
<evidence type="ECO:0000313" key="2">
    <source>
        <dbReference type="EMBL" id="KAL0279810.1"/>
    </source>
</evidence>
<feature type="region of interest" description="Disordered" evidence="1">
    <location>
        <begin position="116"/>
        <end position="178"/>
    </location>
</feature>
<name>A0AAW2IC50_9NEOP</name>
<gene>
    <name evidence="2" type="ORF">PYX00_001288</name>
</gene>
<dbReference type="AlphaFoldDB" id="A0AAW2IC50"/>
<protein>
    <submittedName>
        <fullName evidence="2">Uncharacterized protein</fullName>
    </submittedName>
</protein>
<reference evidence="2" key="1">
    <citation type="journal article" date="2024" name="Gigascience">
        <title>Chromosome-level genome of the poultry shaft louse Menopon gallinae provides insight into the host-switching and adaptive evolution of parasitic lice.</title>
        <authorList>
            <person name="Xu Y."/>
            <person name="Ma L."/>
            <person name="Liu S."/>
            <person name="Liang Y."/>
            <person name="Liu Q."/>
            <person name="He Z."/>
            <person name="Tian L."/>
            <person name="Duan Y."/>
            <person name="Cai W."/>
            <person name="Li H."/>
            <person name="Song F."/>
        </authorList>
    </citation>
    <scope>NUCLEOTIDE SEQUENCE</scope>
    <source>
        <strain evidence="2">Cailab_2023a</strain>
    </source>
</reference>
<dbReference type="EMBL" id="JARGDH010000001">
    <property type="protein sequence ID" value="KAL0279810.1"/>
    <property type="molecule type" value="Genomic_DNA"/>
</dbReference>
<evidence type="ECO:0000256" key="1">
    <source>
        <dbReference type="SAM" id="MobiDB-lite"/>
    </source>
</evidence>
<feature type="compositionally biased region" description="Basic and acidic residues" evidence="1">
    <location>
        <begin position="148"/>
        <end position="169"/>
    </location>
</feature>
<comment type="caution">
    <text evidence="2">The sequence shown here is derived from an EMBL/GenBank/DDBJ whole genome shotgun (WGS) entry which is preliminary data.</text>
</comment>
<accession>A0AAW2IC50</accession>